<name>A0A6J6YAI1_9ZZZZ</name>
<organism evidence="5">
    <name type="scientific">freshwater metagenome</name>
    <dbReference type="NCBI Taxonomy" id="449393"/>
    <lineage>
        <taxon>unclassified sequences</taxon>
        <taxon>metagenomes</taxon>
        <taxon>ecological metagenomes</taxon>
    </lineage>
</organism>
<dbReference type="EMBL" id="CAFAAP010000115">
    <property type="protein sequence ID" value="CAB4806039.1"/>
    <property type="molecule type" value="Genomic_DNA"/>
</dbReference>
<accession>A0A6J6YAI1</accession>
<evidence type="ECO:0000313" key="4">
    <source>
        <dbReference type="EMBL" id="CAB4750754.1"/>
    </source>
</evidence>
<sequence length="110" mass="12258">MSDPEDFQDESRSTSLGEEVNRLLQRLGSPNIDTVSGVFGLWKELVGEQVAQHVSPIKLDRGRLLIEVDDPAWSTHMKFLERDICTTLSHHTGTTISGIDIRVKSGRANN</sequence>
<evidence type="ECO:0000313" key="5">
    <source>
        <dbReference type="EMBL" id="CAB4806039.1"/>
    </source>
</evidence>
<dbReference type="EMBL" id="CAFBOV010000091">
    <property type="protein sequence ID" value="CAB4996649.1"/>
    <property type="molecule type" value="Genomic_DNA"/>
</dbReference>
<dbReference type="PANTHER" id="PTHR36456">
    <property type="entry name" value="UPF0232 PROTEIN SCO3875"/>
    <property type="match status" value="1"/>
</dbReference>
<protein>
    <submittedName>
        <fullName evidence="5">Unannotated protein</fullName>
    </submittedName>
</protein>
<evidence type="ECO:0000313" key="2">
    <source>
        <dbReference type="EMBL" id="CAB4594421.1"/>
    </source>
</evidence>
<evidence type="ECO:0000313" key="3">
    <source>
        <dbReference type="EMBL" id="CAB4670482.1"/>
    </source>
</evidence>
<dbReference type="EMBL" id="CAFBQV010000004">
    <property type="protein sequence ID" value="CAB5057962.1"/>
    <property type="molecule type" value="Genomic_DNA"/>
</dbReference>
<evidence type="ECO:0000313" key="6">
    <source>
        <dbReference type="EMBL" id="CAB4996649.1"/>
    </source>
</evidence>
<dbReference type="Pfam" id="PF05258">
    <property type="entry name" value="DciA"/>
    <property type="match status" value="1"/>
</dbReference>
<dbReference type="EMBL" id="CAEZZK010000014">
    <property type="protein sequence ID" value="CAB4750754.1"/>
    <property type="molecule type" value="Genomic_DNA"/>
</dbReference>
<evidence type="ECO:0000313" key="7">
    <source>
        <dbReference type="EMBL" id="CAB5057962.1"/>
    </source>
</evidence>
<evidence type="ECO:0000313" key="1">
    <source>
        <dbReference type="EMBL" id="CAB4531523.1"/>
    </source>
</evidence>
<proteinExistence type="predicted"/>
<dbReference type="EMBL" id="CAEZSE010000034">
    <property type="protein sequence ID" value="CAB4531523.1"/>
    <property type="molecule type" value="Genomic_DNA"/>
</dbReference>
<dbReference type="AlphaFoldDB" id="A0A6J6YAI1"/>
<dbReference type="InterPro" id="IPR007922">
    <property type="entry name" value="DciA-like"/>
</dbReference>
<dbReference type="PANTHER" id="PTHR36456:SF1">
    <property type="entry name" value="UPF0232 PROTEIN SCO3875"/>
    <property type="match status" value="1"/>
</dbReference>
<dbReference type="EMBL" id="CAEZUN010000019">
    <property type="protein sequence ID" value="CAB4594421.1"/>
    <property type="molecule type" value="Genomic_DNA"/>
</dbReference>
<reference evidence="5" key="1">
    <citation type="submission" date="2020-05" db="EMBL/GenBank/DDBJ databases">
        <authorList>
            <person name="Chiriac C."/>
            <person name="Salcher M."/>
            <person name="Ghai R."/>
            <person name="Kavagutti S V."/>
        </authorList>
    </citation>
    <scope>NUCLEOTIDE SEQUENCE</scope>
</reference>
<dbReference type="EMBL" id="CAEZWU010000103">
    <property type="protein sequence ID" value="CAB4670482.1"/>
    <property type="molecule type" value="Genomic_DNA"/>
</dbReference>
<gene>
    <name evidence="1" type="ORF">UFOPK1353_00329</name>
    <name evidence="2" type="ORF">UFOPK1826_00241</name>
    <name evidence="3" type="ORF">UFOPK2292_00779</name>
    <name evidence="4" type="ORF">UFOPK2855_00140</name>
    <name evidence="5" type="ORF">UFOPK3026_00818</name>
    <name evidence="6" type="ORF">UFOPK4020_00573</name>
    <name evidence="7" type="ORF">UFOPK4345_00055</name>
</gene>